<evidence type="ECO:0000259" key="6">
    <source>
        <dbReference type="Pfam" id="PF05175"/>
    </source>
</evidence>
<dbReference type="InterPro" id="IPR007848">
    <property type="entry name" value="Small_mtfrase_dom"/>
</dbReference>
<comment type="caution">
    <text evidence="7">The sequence shown here is derived from an EMBL/GenBank/DDBJ whole genome shotgun (WGS) entry which is preliminary data.</text>
</comment>
<dbReference type="SUPFAM" id="SSF53335">
    <property type="entry name" value="S-adenosyl-L-methionine-dependent methyltransferases"/>
    <property type="match status" value="1"/>
</dbReference>
<keyword evidence="8" id="KW-1185">Reference proteome</keyword>
<dbReference type="GO" id="GO:0032259">
    <property type="term" value="P:methylation"/>
    <property type="evidence" value="ECO:0007669"/>
    <property type="project" value="UniProtKB-KW"/>
</dbReference>
<evidence type="ECO:0000256" key="1">
    <source>
        <dbReference type="ARBA" id="ARBA00012771"/>
    </source>
</evidence>
<dbReference type="PROSITE" id="PS00092">
    <property type="entry name" value="N6_MTASE"/>
    <property type="match status" value="1"/>
</dbReference>
<dbReference type="Pfam" id="PF05175">
    <property type="entry name" value="MTS"/>
    <property type="match status" value="1"/>
</dbReference>
<reference evidence="7" key="1">
    <citation type="journal article" date="2023" name="Mol. Phylogenet. Evol.">
        <title>Genome-scale phylogeny and comparative genomics of the fungal order Sordariales.</title>
        <authorList>
            <person name="Hensen N."/>
            <person name="Bonometti L."/>
            <person name="Westerberg I."/>
            <person name="Brannstrom I.O."/>
            <person name="Guillou S."/>
            <person name="Cros-Aarteil S."/>
            <person name="Calhoun S."/>
            <person name="Haridas S."/>
            <person name="Kuo A."/>
            <person name="Mondo S."/>
            <person name="Pangilinan J."/>
            <person name="Riley R."/>
            <person name="LaButti K."/>
            <person name="Andreopoulos B."/>
            <person name="Lipzen A."/>
            <person name="Chen C."/>
            <person name="Yan M."/>
            <person name="Daum C."/>
            <person name="Ng V."/>
            <person name="Clum A."/>
            <person name="Steindorff A."/>
            <person name="Ohm R.A."/>
            <person name="Martin F."/>
            <person name="Silar P."/>
            <person name="Natvig D.O."/>
            <person name="Lalanne C."/>
            <person name="Gautier V."/>
            <person name="Ament-Velasquez S.L."/>
            <person name="Kruys A."/>
            <person name="Hutchinson M.I."/>
            <person name="Powell A.J."/>
            <person name="Barry K."/>
            <person name="Miller A.N."/>
            <person name="Grigoriev I.V."/>
            <person name="Debuchy R."/>
            <person name="Gladieux P."/>
            <person name="Hiltunen Thoren M."/>
            <person name="Johannesson H."/>
        </authorList>
    </citation>
    <scope>NUCLEOTIDE SEQUENCE</scope>
    <source>
        <strain evidence="7">CBS 955.72</strain>
    </source>
</reference>
<dbReference type="Proteomes" id="UP001275084">
    <property type="component" value="Unassembled WGS sequence"/>
</dbReference>
<evidence type="ECO:0000256" key="3">
    <source>
        <dbReference type="ARBA" id="ARBA00022679"/>
    </source>
</evidence>
<evidence type="ECO:0000256" key="5">
    <source>
        <dbReference type="ARBA" id="ARBA00048391"/>
    </source>
</evidence>
<organism evidence="7 8">
    <name type="scientific">Lasiosphaeria hispida</name>
    <dbReference type="NCBI Taxonomy" id="260671"/>
    <lineage>
        <taxon>Eukaryota</taxon>
        <taxon>Fungi</taxon>
        <taxon>Dikarya</taxon>
        <taxon>Ascomycota</taxon>
        <taxon>Pezizomycotina</taxon>
        <taxon>Sordariomycetes</taxon>
        <taxon>Sordariomycetidae</taxon>
        <taxon>Sordariales</taxon>
        <taxon>Lasiosphaeriaceae</taxon>
        <taxon>Lasiosphaeria</taxon>
    </lineage>
</organism>
<dbReference type="Gene3D" id="1.10.8.10">
    <property type="entry name" value="DNA helicase RuvA subunit, C-terminal domain"/>
    <property type="match status" value="1"/>
</dbReference>
<dbReference type="GO" id="GO:0005739">
    <property type="term" value="C:mitochondrion"/>
    <property type="evidence" value="ECO:0007669"/>
    <property type="project" value="TreeGrafter"/>
</dbReference>
<sequence length="336" mass="37580">MPRLRPSLFWTARRDISPFAALLLRVCRDVPSAANELRWIREHIALTSSPAPPKFRLWKLCEKRAKGTPLQYVLGTQPFGGLEIKCRPGVLIPRHETEAYTTELAQILVRHQPSSSTPLSILDLCTGTGCIALGLLSLLPSPVHIHGIDISPTAISLANTNLHHNTRLGLLPPQPSSIHFTPADIFSPFLLPFLTQPTWDLLISNPPYISRGAFARETARAVRNYEPRLALVPDRDGETAVLGCASEDVFYARLLQLAGILAPRRVFFEVAGIEQAARVVDMVRGDARLSGFYPQVEIWRDSPHEEYEMQRVRNYEVPFRGSGGARGVYLCRHDQR</sequence>
<keyword evidence="4" id="KW-0949">S-adenosyl-L-methionine</keyword>
<evidence type="ECO:0000313" key="8">
    <source>
        <dbReference type="Proteomes" id="UP001275084"/>
    </source>
</evidence>
<keyword evidence="3" id="KW-0808">Transferase</keyword>
<dbReference type="AlphaFoldDB" id="A0AAJ0HR68"/>
<accession>A0AAJ0HR68</accession>
<dbReference type="EC" id="2.1.1.297" evidence="1"/>
<reference evidence="7" key="2">
    <citation type="submission" date="2023-06" db="EMBL/GenBank/DDBJ databases">
        <authorList>
            <consortium name="Lawrence Berkeley National Laboratory"/>
            <person name="Haridas S."/>
            <person name="Hensen N."/>
            <person name="Bonometti L."/>
            <person name="Westerberg I."/>
            <person name="Brannstrom I.O."/>
            <person name="Guillou S."/>
            <person name="Cros-Aarteil S."/>
            <person name="Calhoun S."/>
            <person name="Kuo A."/>
            <person name="Mondo S."/>
            <person name="Pangilinan J."/>
            <person name="Riley R."/>
            <person name="Labutti K."/>
            <person name="Andreopoulos B."/>
            <person name="Lipzen A."/>
            <person name="Chen C."/>
            <person name="Yanf M."/>
            <person name="Daum C."/>
            <person name="Ng V."/>
            <person name="Clum A."/>
            <person name="Steindorff A."/>
            <person name="Ohm R."/>
            <person name="Martin F."/>
            <person name="Silar P."/>
            <person name="Natvig D."/>
            <person name="Lalanne C."/>
            <person name="Gautier V."/>
            <person name="Ament-Velasquez S.L."/>
            <person name="Kruys A."/>
            <person name="Hutchinson M.I."/>
            <person name="Powell A.J."/>
            <person name="Barry K."/>
            <person name="Miller A.N."/>
            <person name="Grigoriev I.V."/>
            <person name="Debuchy R."/>
            <person name="Gladieux P."/>
            <person name="Thoren M.H."/>
            <person name="Johannesson H."/>
        </authorList>
    </citation>
    <scope>NUCLEOTIDE SEQUENCE</scope>
    <source>
        <strain evidence="7">CBS 955.72</strain>
    </source>
</reference>
<evidence type="ECO:0000256" key="4">
    <source>
        <dbReference type="ARBA" id="ARBA00022691"/>
    </source>
</evidence>
<gene>
    <name evidence="7" type="ORF">B0T25DRAFT_577842</name>
</gene>
<dbReference type="PANTHER" id="PTHR18895:SF74">
    <property type="entry name" value="MTRF1L RELEASE FACTOR GLUTAMINE METHYLTRANSFERASE"/>
    <property type="match status" value="1"/>
</dbReference>
<dbReference type="InterPro" id="IPR004556">
    <property type="entry name" value="HemK-like"/>
</dbReference>
<dbReference type="PANTHER" id="PTHR18895">
    <property type="entry name" value="HEMK METHYLTRANSFERASE"/>
    <property type="match status" value="1"/>
</dbReference>
<dbReference type="InterPro" id="IPR002052">
    <property type="entry name" value="DNA_methylase_N6_adenine_CS"/>
</dbReference>
<keyword evidence="2 7" id="KW-0489">Methyltransferase</keyword>
<dbReference type="GO" id="GO:0102559">
    <property type="term" value="F:peptide chain release factor N(5)-glutamine methyltransferase activity"/>
    <property type="evidence" value="ECO:0007669"/>
    <property type="project" value="UniProtKB-EC"/>
</dbReference>
<evidence type="ECO:0000256" key="2">
    <source>
        <dbReference type="ARBA" id="ARBA00022603"/>
    </source>
</evidence>
<dbReference type="InterPro" id="IPR029063">
    <property type="entry name" value="SAM-dependent_MTases_sf"/>
</dbReference>
<dbReference type="GO" id="GO:0003676">
    <property type="term" value="F:nucleic acid binding"/>
    <property type="evidence" value="ECO:0007669"/>
    <property type="project" value="InterPro"/>
</dbReference>
<name>A0AAJ0HR68_9PEZI</name>
<comment type="catalytic activity">
    <reaction evidence="5">
        <text>L-glutaminyl-[peptide chain release factor] + S-adenosyl-L-methionine = N(5)-methyl-L-glutaminyl-[peptide chain release factor] + S-adenosyl-L-homocysteine + H(+)</text>
        <dbReference type="Rhea" id="RHEA:42896"/>
        <dbReference type="Rhea" id="RHEA-COMP:10271"/>
        <dbReference type="Rhea" id="RHEA-COMP:10272"/>
        <dbReference type="ChEBI" id="CHEBI:15378"/>
        <dbReference type="ChEBI" id="CHEBI:30011"/>
        <dbReference type="ChEBI" id="CHEBI:57856"/>
        <dbReference type="ChEBI" id="CHEBI:59789"/>
        <dbReference type="ChEBI" id="CHEBI:61891"/>
        <dbReference type="EC" id="2.1.1.297"/>
    </reaction>
</comment>
<dbReference type="CDD" id="cd02440">
    <property type="entry name" value="AdoMet_MTases"/>
    <property type="match status" value="1"/>
</dbReference>
<proteinExistence type="predicted"/>
<dbReference type="Gene3D" id="3.40.50.150">
    <property type="entry name" value="Vaccinia Virus protein VP39"/>
    <property type="match status" value="1"/>
</dbReference>
<protein>
    <recommendedName>
        <fullName evidence="1">peptide chain release factor N(5)-glutamine methyltransferase</fullName>
        <ecNumber evidence="1">2.1.1.297</ecNumber>
    </recommendedName>
</protein>
<feature type="domain" description="Methyltransferase small" evidence="6">
    <location>
        <begin position="106"/>
        <end position="215"/>
    </location>
</feature>
<dbReference type="NCBIfam" id="TIGR00536">
    <property type="entry name" value="hemK_fam"/>
    <property type="match status" value="1"/>
</dbReference>
<dbReference type="InterPro" id="IPR050320">
    <property type="entry name" value="N5-glutamine_MTase"/>
</dbReference>
<dbReference type="EMBL" id="JAUIQD010000002">
    <property type="protein sequence ID" value="KAK3359762.1"/>
    <property type="molecule type" value="Genomic_DNA"/>
</dbReference>
<evidence type="ECO:0000313" key="7">
    <source>
        <dbReference type="EMBL" id="KAK3359762.1"/>
    </source>
</evidence>